<dbReference type="PANTHER" id="PTHR16453">
    <property type="entry name" value="WD40 DOMAIN-CONTAINING PROTEIN MIO FAMILY MEMBER"/>
    <property type="match status" value="1"/>
</dbReference>
<dbReference type="InterPro" id="IPR049092">
    <property type="entry name" value="MIOS_a-sol"/>
</dbReference>
<dbReference type="AlphaFoldDB" id="A0A0J7NZZ8"/>
<dbReference type="Proteomes" id="UP000036403">
    <property type="component" value="Unassembled WGS sequence"/>
</dbReference>
<dbReference type="InterPro" id="IPR031488">
    <property type="entry name" value="Zn_ribbon_mio"/>
</dbReference>
<evidence type="ECO:0000259" key="4">
    <source>
        <dbReference type="Pfam" id="PF17034"/>
    </source>
</evidence>
<keyword evidence="2" id="KW-0853">WD repeat</keyword>
<dbReference type="GO" id="GO:1904263">
    <property type="term" value="P:positive regulation of TORC1 signaling"/>
    <property type="evidence" value="ECO:0007669"/>
    <property type="project" value="TreeGrafter"/>
</dbReference>
<keyword evidence="7" id="KW-1185">Reference proteome</keyword>
<evidence type="ECO:0000313" key="6">
    <source>
        <dbReference type="EMBL" id="KMQ97975.1"/>
    </source>
</evidence>
<dbReference type="GO" id="GO:0034198">
    <property type="term" value="P:cellular response to amino acid starvation"/>
    <property type="evidence" value="ECO:0007669"/>
    <property type="project" value="TreeGrafter"/>
</dbReference>
<dbReference type="InterPro" id="IPR015943">
    <property type="entry name" value="WD40/YVTN_repeat-like_dom_sf"/>
</dbReference>
<feature type="domain" description="MIOS-like alpha-solenoid" evidence="5">
    <location>
        <begin position="376"/>
        <end position="607"/>
    </location>
</feature>
<evidence type="ECO:0000256" key="1">
    <source>
        <dbReference type="ARBA" id="ARBA00009713"/>
    </source>
</evidence>
<comment type="similarity">
    <text evidence="1">Belongs to the WD repeat mio family.</text>
</comment>
<dbReference type="STRING" id="67767.A0A0J7NZZ8"/>
<comment type="caution">
    <text evidence="6">The sequence shown here is derived from an EMBL/GenBank/DDBJ whole genome shotgun (WGS) entry which is preliminary data.</text>
</comment>
<dbReference type="InterPro" id="IPR036322">
    <property type="entry name" value="WD40_repeat_dom_sf"/>
</dbReference>
<organism evidence="6 7">
    <name type="scientific">Lasius niger</name>
    <name type="common">Black garden ant</name>
    <dbReference type="NCBI Taxonomy" id="67767"/>
    <lineage>
        <taxon>Eukaryota</taxon>
        <taxon>Metazoa</taxon>
        <taxon>Ecdysozoa</taxon>
        <taxon>Arthropoda</taxon>
        <taxon>Hexapoda</taxon>
        <taxon>Insecta</taxon>
        <taxon>Pterygota</taxon>
        <taxon>Neoptera</taxon>
        <taxon>Endopterygota</taxon>
        <taxon>Hymenoptera</taxon>
        <taxon>Apocrita</taxon>
        <taxon>Aculeata</taxon>
        <taxon>Formicoidea</taxon>
        <taxon>Formicidae</taxon>
        <taxon>Formicinae</taxon>
        <taxon>Lasius</taxon>
        <taxon>Lasius</taxon>
    </lineage>
</organism>
<dbReference type="Pfam" id="PF21719">
    <property type="entry name" value="MIOS_a-sol"/>
    <property type="match status" value="1"/>
</dbReference>
<dbReference type="Pfam" id="PF21720">
    <property type="entry name" value="MIOS_WD40"/>
    <property type="match status" value="2"/>
</dbReference>
<dbReference type="CDD" id="cd16691">
    <property type="entry name" value="mRING-H2-C3H3C2_Mio"/>
    <property type="match status" value="1"/>
</dbReference>
<accession>A0A0J7NZZ8</accession>
<dbReference type="Gene3D" id="2.130.10.10">
    <property type="entry name" value="YVTN repeat-like/Quinoprotein amine dehydrogenase"/>
    <property type="match status" value="1"/>
</dbReference>
<evidence type="ECO:0000256" key="2">
    <source>
        <dbReference type="ARBA" id="ARBA00022574"/>
    </source>
</evidence>
<dbReference type="GO" id="GO:0005737">
    <property type="term" value="C:cytoplasm"/>
    <property type="evidence" value="ECO:0007669"/>
    <property type="project" value="TreeGrafter"/>
</dbReference>
<dbReference type="SUPFAM" id="SSF50978">
    <property type="entry name" value="WD40 repeat-like"/>
    <property type="match status" value="1"/>
</dbReference>
<dbReference type="InterPro" id="IPR037593">
    <property type="entry name" value="MIOS/Sea4"/>
</dbReference>
<proteinExistence type="inferred from homology"/>
<feature type="domain" description="GATOR2 complex protein MIO zinc-ribbon like" evidence="4">
    <location>
        <begin position="721"/>
        <end position="840"/>
    </location>
</feature>
<dbReference type="PaxDb" id="67767-A0A0J7NZZ8"/>
<evidence type="ECO:0000313" key="7">
    <source>
        <dbReference type="Proteomes" id="UP000036403"/>
    </source>
</evidence>
<protein>
    <submittedName>
        <fullName evidence="6">Wd repeat-containing protein mio-b</fullName>
    </submittedName>
</protein>
<gene>
    <name evidence="6" type="ORF">RF55_1679</name>
</gene>
<sequence length="851" mass="96749">MSRPKWDVLWCPFHSDRFITWNNDALLSLYEIGPRDNSVRDSDQIYLQISEHSVAELVSSVTINSYPKCVDIYPQPEPDIVASGHANGKIVLNTLSPPEFDYQGLVGREFFPKYMRTCNIVAWNPVDTHLIMSGLDKHSKEHSVLLWDVQHYPKGSERSIAEAGISENIHSAAWFKHDSRCLAYGANNKQLKVVDFRDSAKVVNVTSTKAVYNLSANPHNNYQLLSHVDNLITVWDTRYFEKPIVTIVSQKQVTKVLWCPTRRNLIGTLHKDSAGLHLFDIQYCGTEDTEPGVLERVVLPPWQSPISFSWHLTDENRLLAICSLQGVTDYTVCERITLNWSARSCLMWNYAFKSFKYINSEDSIYKELNDISVLTKRRAVLEYGLLTDLAQNGDIAENETLKNLWQWLYLSRSLVEDGTIQSPDNKHPGVRTILKLESQQNLGNGFSKSEVIHRSWADIGSNYTTKIYRSPDREKSLLLCGLRFDKETNTAYDNAYLEKLEREGAYAKAAAFAVFNMCLRQAIDILNRGASKKQTTILNMVAMALSGFSEERTTLWRESCQKSRSQLSDPYLRATFGFLTADNDSYESVLNENGMAVADRIAFALIFLSDNKLYEYLKRLTQKLIEEGDLAGFLLTGASMESIQLLNKYLEITSDVQSCTLIAIRAFAPKLLQENQVQVWITNYRHLLNAWKLWFQRARFDIAMRSSTPQERPPQQIHVSCNFCGKSISAFMQGLSRTRVPFGRLGGTPNKLKMTACPNCRKPLPRCAICLMHMGTVSGLQTAPSPGGSRSEECDSRLTEFNSWFTWCLTCKHGGHSEHIAQWFRQHTECPVTSCNCRCSSLDYTRNATVT</sequence>
<name>A0A0J7NZZ8_LASNI</name>
<evidence type="ECO:0000259" key="5">
    <source>
        <dbReference type="Pfam" id="PF21719"/>
    </source>
</evidence>
<evidence type="ECO:0000256" key="3">
    <source>
        <dbReference type="ARBA" id="ARBA00022737"/>
    </source>
</evidence>
<keyword evidence="3" id="KW-0677">Repeat</keyword>
<dbReference type="EMBL" id="LBMM01000604">
    <property type="protein sequence ID" value="KMQ97975.1"/>
    <property type="molecule type" value="Genomic_DNA"/>
</dbReference>
<dbReference type="PANTHER" id="PTHR16453:SF9">
    <property type="entry name" value="GATOR COMPLEX PROTEIN MIOS"/>
    <property type="match status" value="1"/>
</dbReference>
<dbReference type="OrthoDB" id="341486at2759"/>
<reference evidence="6 7" key="1">
    <citation type="submission" date="2015-04" db="EMBL/GenBank/DDBJ databases">
        <title>Lasius niger genome sequencing.</title>
        <authorList>
            <person name="Konorov E.A."/>
            <person name="Nikitin M.A."/>
            <person name="Kirill M.V."/>
            <person name="Chang P."/>
        </authorList>
    </citation>
    <scope>NUCLEOTIDE SEQUENCE [LARGE SCALE GENOMIC DNA]</scope>
    <source>
        <tissue evidence="6">Whole</tissue>
    </source>
</reference>
<dbReference type="Pfam" id="PF17034">
    <property type="entry name" value="zinc_ribbon_16"/>
    <property type="match status" value="1"/>
</dbReference>